<evidence type="ECO:0000313" key="3">
    <source>
        <dbReference type="Proteomes" id="UP001189429"/>
    </source>
</evidence>
<feature type="compositionally biased region" description="Low complexity" evidence="1">
    <location>
        <begin position="558"/>
        <end position="568"/>
    </location>
</feature>
<protein>
    <recommendedName>
        <fullName evidence="4">Tudor domain-containing protein</fullName>
    </recommendedName>
</protein>
<accession>A0ABN9XLK3</accession>
<feature type="compositionally biased region" description="Low complexity" evidence="1">
    <location>
        <begin position="442"/>
        <end position="452"/>
    </location>
</feature>
<keyword evidence="3" id="KW-1185">Reference proteome</keyword>
<feature type="compositionally biased region" description="Basic and acidic residues" evidence="1">
    <location>
        <begin position="218"/>
        <end position="235"/>
    </location>
</feature>
<feature type="region of interest" description="Disordered" evidence="1">
    <location>
        <begin position="442"/>
        <end position="467"/>
    </location>
</feature>
<feature type="region of interest" description="Disordered" evidence="1">
    <location>
        <begin position="408"/>
        <end position="429"/>
    </location>
</feature>
<evidence type="ECO:0000313" key="2">
    <source>
        <dbReference type="EMBL" id="CAK0900523.1"/>
    </source>
</evidence>
<evidence type="ECO:0008006" key="4">
    <source>
        <dbReference type="Google" id="ProtNLM"/>
    </source>
</evidence>
<gene>
    <name evidence="2" type="ORF">PCOR1329_LOCUS77774</name>
</gene>
<feature type="compositionally biased region" description="Low complexity" evidence="1">
    <location>
        <begin position="524"/>
        <end position="550"/>
    </location>
</feature>
<reference evidence="2" key="1">
    <citation type="submission" date="2023-10" db="EMBL/GenBank/DDBJ databases">
        <authorList>
            <person name="Chen Y."/>
            <person name="Shah S."/>
            <person name="Dougan E. K."/>
            <person name="Thang M."/>
            <person name="Chan C."/>
        </authorList>
    </citation>
    <scope>NUCLEOTIDE SEQUENCE [LARGE SCALE GENOMIC DNA]</scope>
</reference>
<evidence type="ECO:0000256" key="1">
    <source>
        <dbReference type="SAM" id="MobiDB-lite"/>
    </source>
</evidence>
<feature type="region of interest" description="Disordered" evidence="1">
    <location>
        <begin position="316"/>
        <end position="349"/>
    </location>
</feature>
<feature type="region of interest" description="Disordered" evidence="1">
    <location>
        <begin position="215"/>
        <end position="258"/>
    </location>
</feature>
<feature type="compositionally biased region" description="Low complexity" evidence="1">
    <location>
        <begin position="577"/>
        <end position="597"/>
    </location>
</feature>
<dbReference type="EMBL" id="CAUYUJ010020793">
    <property type="protein sequence ID" value="CAK0900523.1"/>
    <property type="molecule type" value="Genomic_DNA"/>
</dbReference>
<feature type="region of interest" description="Disordered" evidence="1">
    <location>
        <begin position="519"/>
        <end position="597"/>
    </location>
</feature>
<dbReference type="Proteomes" id="UP001189429">
    <property type="component" value="Unassembled WGS sequence"/>
</dbReference>
<feature type="compositionally biased region" description="Basic and acidic residues" evidence="1">
    <location>
        <begin position="148"/>
        <end position="158"/>
    </location>
</feature>
<name>A0ABN9XLK3_9DINO</name>
<proteinExistence type="predicted"/>
<feature type="region of interest" description="Disordered" evidence="1">
    <location>
        <begin position="108"/>
        <end position="164"/>
    </location>
</feature>
<feature type="non-terminal residue" evidence="2">
    <location>
        <position position="597"/>
    </location>
</feature>
<sequence>MACIRAPVKGLGPFPGLETVRKRLRIVTASSGPEMALALSTLQRGLGADDLVDDDGDLWDLQASAEGLRAGTAVEYFSSKQQKWIGALVESVREDPSGAGPLYDVLTRGSSGTQQARGVKPSQLRPLAGQRKRPAAPDATKGRAGRAARSDGADKLQESKNVGHQISSGDNVLYFSSTEKKWVKAKVHAVNKGPDGKTISYDLDAKSQAAVGRVRPAGKADHPTDAAAEKVAENRTKKRTANGSLKNPAHGGGSGNTSTFKEGDLVQYWSKKTGTYVRAIVQASRHQDGVVLYDLRCKNMLVKGAPTGRVRVLNREAKAKGASRSSAKLPRTKAKAPVHPQEGVQQSEAKAAKGVSKGLYAAGDEVWYWSGTASKWVKAQVKGLNVATNGSVVSYNLNMKEKVDFSRMRAASVEDPDTPPPDPPAAAGTSFRAPFAATAAAPAAGSGASSRRQAAEKPSQQPAGGGDAYRVGDAVLYWSKQHSKWMNGEIKKKRRHDKTLLYDVLCKNVYVRSVPSGRLRRCRPQAAAKQQPAAAAGRGRGAEAARPGDALASAASEAPQDAKAAGAAPVRKPTSTGGDAPAAPGVGAAAPGAGAAG</sequence>
<comment type="caution">
    <text evidence="2">The sequence shown here is derived from an EMBL/GenBank/DDBJ whole genome shotgun (WGS) entry which is preliminary data.</text>
</comment>
<organism evidence="2 3">
    <name type="scientific">Prorocentrum cordatum</name>
    <dbReference type="NCBI Taxonomy" id="2364126"/>
    <lineage>
        <taxon>Eukaryota</taxon>
        <taxon>Sar</taxon>
        <taxon>Alveolata</taxon>
        <taxon>Dinophyceae</taxon>
        <taxon>Prorocentrales</taxon>
        <taxon>Prorocentraceae</taxon>
        <taxon>Prorocentrum</taxon>
    </lineage>
</organism>